<evidence type="ECO:0000259" key="4">
    <source>
        <dbReference type="PROSITE" id="PS51462"/>
    </source>
</evidence>
<dbReference type="PRINTS" id="PR00502">
    <property type="entry name" value="NUDIXFAMILY"/>
</dbReference>
<dbReference type="GO" id="GO:0016787">
    <property type="term" value="F:hydrolase activity"/>
    <property type="evidence" value="ECO:0007669"/>
    <property type="project" value="UniProtKB-KW"/>
</dbReference>
<dbReference type="Proteomes" id="UP000675781">
    <property type="component" value="Unassembled WGS sequence"/>
</dbReference>
<evidence type="ECO:0000256" key="3">
    <source>
        <dbReference type="RuleBase" id="RU003476"/>
    </source>
</evidence>
<dbReference type="InterPro" id="IPR020084">
    <property type="entry name" value="NUDIX_hydrolase_CS"/>
</dbReference>
<dbReference type="Pfam" id="PF00293">
    <property type="entry name" value="NUDIX"/>
    <property type="match status" value="1"/>
</dbReference>
<dbReference type="RefSeq" id="WP_212527468.1">
    <property type="nucleotide sequence ID" value="NZ_JAGSOG010000019.1"/>
</dbReference>
<reference evidence="5" key="1">
    <citation type="submission" date="2021-04" db="EMBL/GenBank/DDBJ databases">
        <title>Genome based classification of Actinospica acidithermotolerans sp. nov., an actinobacterium isolated from an Indonesian hot spring.</title>
        <authorList>
            <person name="Kusuma A.B."/>
            <person name="Putra K.E."/>
            <person name="Nafisah S."/>
            <person name="Loh J."/>
            <person name="Nouioui I."/>
            <person name="Goodfellow M."/>
        </authorList>
    </citation>
    <scope>NUCLEOTIDE SEQUENCE</scope>
    <source>
        <strain evidence="5">CSCA 57</strain>
    </source>
</reference>
<evidence type="ECO:0000313" key="5">
    <source>
        <dbReference type="EMBL" id="MBR7832944.1"/>
    </source>
</evidence>
<dbReference type="InterPro" id="IPR015797">
    <property type="entry name" value="NUDIX_hydrolase-like_dom_sf"/>
</dbReference>
<accession>A0A941EPT5</accession>
<comment type="caution">
    <text evidence="5">The sequence shown here is derived from an EMBL/GenBank/DDBJ whole genome shotgun (WGS) entry which is preliminary data.</text>
</comment>
<dbReference type="EMBL" id="JAGSOG010000019">
    <property type="protein sequence ID" value="MBR7832944.1"/>
    <property type="molecule type" value="Genomic_DNA"/>
</dbReference>
<dbReference type="AlphaFoldDB" id="A0A941EPT5"/>
<dbReference type="InterPro" id="IPR000086">
    <property type="entry name" value="NUDIX_hydrolase_dom"/>
</dbReference>
<dbReference type="Gene3D" id="3.90.79.10">
    <property type="entry name" value="Nucleoside Triphosphate Pyrophosphohydrolase"/>
    <property type="match status" value="1"/>
</dbReference>
<dbReference type="SUPFAM" id="SSF55811">
    <property type="entry name" value="Nudix"/>
    <property type="match status" value="1"/>
</dbReference>
<keyword evidence="6" id="KW-1185">Reference proteome</keyword>
<proteinExistence type="inferred from homology"/>
<comment type="similarity">
    <text evidence="1 3">Belongs to the Nudix hydrolase family.</text>
</comment>
<keyword evidence="2 3" id="KW-0378">Hydrolase</keyword>
<evidence type="ECO:0000256" key="1">
    <source>
        <dbReference type="ARBA" id="ARBA00005582"/>
    </source>
</evidence>
<dbReference type="InterPro" id="IPR020476">
    <property type="entry name" value="Nudix_hydrolase"/>
</dbReference>
<feature type="domain" description="Nudix hydrolase" evidence="4">
    <location>
        <begin position="38"/>
        <end position="174"/>
    </location>
</feature>
<dbReference type="PROSITE" id="PS51462">
    <property type="entry name" value="NUDIX"/>
    <property type="match status" value="1"/>
</dbReference>
<protein>
    <submittedName>
        <fullName evidence="5">NUDIX domain-containing protein</fullName>
    </submittedName>
</protein>
<gene>
    <name evidence="5" type="ORF">KDL01_06705</name>
</gene>
<dbReference type="PROSITE" id="PS00893">
    <property type="entry name" value="NUDIX_BOX"/>
    <property type="match status" value="1"/>
</dbReference>
<evidence type="ECO:0000256" key="2">
    <source>
        <dbReference type="ARBA" id="ARBA00022801"/>
    </source>
</evidence>
<sequence>MRTAATSHAARFPSLFAPRRVAWAGVDGAFSLDGFDPALVTKIHLVPFVGERVVICRNSDDEWFLPGGTLEAGETIEHCAARELLEEAGARLDGRIHQVGAFLCVSYQPAPYRPWQSHPHQAWVWATADVVVDAAPSNPADGEVVVEVRTTTVAEAKQLLTPQGESLRELVDLAVEVHASFRGATAPADRP</sequence>
<evidence type="ECO:0000313" key="6">
    <source>
        <dbReference type="Proteomes" id="UP000675781"/>
    </source>
</evidence>
<name>A0A941EPT5_9ACTN</name>
<organism evidence="5 6">
    <name type="scientific">Actinospica durhamensis</name>
    <dbReference type="NCBI Taxonomy" id="1508375"/>
    <lineage>
        <taxon>Bacteria</taxon>
        <taxon>Bacillati</taxon>
        <taxon>Actinomycetota</taxon>
        <taxon>Actinomycetes</taxon>
        <taxon>Catenulisporales</taxon>
        <taxon>Actinospicaceae</taxon>
        <taxon>Actinospica</taxon>
    </lineage>
</organism>